<dbReference type="GeneID" id="70132037"/>
<name>A0A9P8UK85_9PEZI</name>
<proteinExistence type="predicted"/>
<protein>
    <submittedName>
        <fullName evidence="1">Uncharacterized protein</fullName>
    </submittedName>
</protein>
<keyword evidence="2" id="KW-1185">Reference proteome</keyword>
<reference evidence="1" key="1">
    <citation type="journal article" date="2021" name="Nat. Commun.">
        <title>Genetic determinants of endophytism in the Arabidopsis root mycobiome.</title>
        <authorList>
            <person name="Mesny F."/>
            <person name="Miyauchi S."/>
            <person name="Thiergart T."/>
            <person name="Pickel B."/>
            <person name="Atanasova L."/>
            <person name="Karlsson M."/>
            <person name="Huettel B."/>
            <person name="Barry K.W."/>
            <person name="Haridas S."/>
            <person name="Chen C."/>
            <person name="Bauer D."/>
            <person name="Andreopoulos W."/>
            <person name="Pangilinan J."/>
            <person name="LaButti K."/>
            <person name="Riley R."/>
            <person name="Lipzen A."/>
            <person name="Clum A."/>
            <person name="Drula E."/>
            <person name="Henrissat B."/>
            <person name="Kohler A."/>
            <person name="Grigoriev I.V."/>
            <person name="Martin F.M."/>
            <person name="Hacquard S."/>
        </authorList>
    </citation>
    <scope>NUCLEOTIDE SEQUENCE</scope>
    <source>
        <strain evidence="1">MPI-SDFR-AT-0073</strain>
    </source>
</reference>
<feature type="non-terminal residue" evidence="1">
    <location>
        <position position="65"/>
    </location>
</feature>
<dbReference type="OrthoDB" id="6486656at2759"/>
<comment type="caution">
    <text evidence="1">The sequence shown here is derived from an EMBL/GenBank/DDBJ whole genome shotgun (WGS) entry which is preliminary data.</text>
</comment>
<gene>
    <name evidence="1" type="ORF">BKA67DRAFT_570194</name>
</gene>
<evidence type="ECO:0000313" key="1">
    <source>
        <dbReference type="EMBL" id="KAH6653533.1"/>
    </source>
</evidence>
<evidence type="ECO:0000313" key="2">
    <source>
        <dbReference type="Proteomes" id="UP000758603"/>
    </source>
</evidence>
<dbReference type="RefSeq" id="XP_045957810.1">
    <property type="nucleotide sequence ID" value="XM_046103145.1"/>
</dbReference>
<dbReference type="AlphaFoldDB" id="A0A9P8UK85"/>
<dbReference type="Proteomes" id="UP000758603">
    <property type="component" value="Unassembled WGS sequence"/>
</dbReference>
<sequence length="65" mass="7503">MAKVIRLPDLEAGWRWPRQLNIHTADIKQECLNWVSSFGAFTPRHRRPSTNVTLVSGTRIYLPLS</sequence>
<dbReference type="InterPro" id="IPR008949">
    <property type="entry name" value="Isoprenoid_synthase_dom_sf"/>
</dbReference>
<dbReference type="Gene3D" id="1.10.600.10">
    <property type="entry name" value="Farnesyl Diphosphate Synthase"/>
    <property type="match status" value="1"/>
</dbReference>
<accession>A0A9P8UK85</accession>
<dbReference type="EMBL" id="JAGPXC010000005">
    <property type="protein sequence ID" value="KAH6653533.1"/>
    <property type="molecule type" value="Genomic_DNA"/>
</dbReference>
<organism evidence="1 2">
    <name type="scientific">Truncatella angustata</name>
    <dbReference type="NCBI Taxonomy" id="152316"/>
    <lineage>
        <taxon>Eukaryota</taxon>
        <taxon>Fungi</taxon>
        <taxon>Dikarya</taxon>
        <taxon>Ascomycota</taxon>
        <taxon>Pezizomycotina</taxon>
        <taxon>Sordariomycetes</taxon>
        <taxon>Xylariomycetidae</taxon>
        <taxon>Amphisphaeriales</taxon>
        <taxon>Sporocadaceae</taxon>
        <taxon>Truncatella</taxon>
    </lineage>
</organism>